<feature type="compositionally biased region" description="Basic and acidic residues" evidence="1">
    <location>
        <begin position="368"/>
        <end position="382"/>
    </location>
</feature>
<sequence length="420" mass="46610">MKSTEMNTAIANMDDTDEMLILSLYGVSLAKAKAALEKHVRRFAGEKVSDDDGEDVAIGGTPDADQGYEDEDEDQGDEADEAELIDGDGADKHDDNVADKVTENVAGNTADNIASNDDGNDADNDLVIIDERPVTAILTEKPRENEHMVDLCSEGFRALMAHLGTNLRYLNVHACRHVSAAAFERGTRRMRRALPKASPRTRPGATSRTDATEEIKRVSTCGSNNDRQMIQYIWNGSYWVPEAVFTEDKVYPQLSKLEISFCEEVTDFVVGSIFRKCCSALQRAEPTRCDRSSKIGSWPVPNEWCSSTHTATCGGRDETEKQQYERCAFPLKVAACELRGKWTLLTELQAMREKAEGVKTVGGSKAAEGSKKLKRENKDSTKKEKKMRKLMRRLKELDADSSSADDSSSPTQITWSKREC</sequence>
<feature type="compositionally biased region" description="Polar residues" evidence="1">
    <location>
        <begin position="410"/>
        <end position="420"/>
    </location>
</feature>
<evidence type="ECO:0000313" key="2">
    <source>
        <dbReference type="EMBL" id="CAJ2508266.1"/>
    </source>
</evidence>
<comment type="caution">
    <text evidence="2">The sequence shown here is derived from an EMBL/GenBank/DDBJ whole genome shotgun (WGS) entry which is preliminary data.</text>
</comment>
<feature type="region of interest" description="Disordered" evidence="1">
    <location>
        <begin position="103"/>
        <end position="123"/>
    </location>
</feature>
<evidence type="ECO:0000313" key="3">
    <source>
        <dbReference type="Proteomes" id="UP001295740"/>
    </source>
</evidence>
<feature type="region of interest" description="Disordered" evidence="1">
    <location>
        <begin position="356"/>
        <end position="420"/>
    </location>
</feature>
<evidence type="ECO:0000256" key="1">
    <source>
        <dbReference type="SAM" id="MobiDB-lite"/>
    </source>
</evidence>
<feature type="region of interest" description="Disordered" evidence="1">
    <location>
        <begin position="194"/>
        <end position="215"/>
    </location>
</feature>
<dbReference type="AlphaFoldDB" id="A0AAI8YKJ5"/>
<protein>
    <submittedName>
        <fullName evidence="2">Uu.00g094520.m01.CDS01</fullName>
    </submittedName>
</protein>
<dbReference type="Proteomes" id="UP001295740">
    <property type="component" value="Unassembled WGS sequence"/>
</dbReference>
<organism evidence="2 3">
    <name type="scientific">Anthostomella pinea</name>
    <dbReference type="NCBI Taxonomy" id="933095"/>
    <lineage>
        <taxon>Eukaryota</taxon>
        <taxon>Fungi</taxon>
        <taxon>Dikarya</taxon>
        <taxon>Ascomycota</taxon>
        <taxon>Pezizomycotina</taxon>
        <taxon>Sordariomycetes</taxon>
        <taxon>Xylariomycetidae</taxon>
        <taxon>Xylariales</taxon>
        <taxon>Xylariaceae</taxon>
        <taxon>Anthostomella</taxon>
    </lineage>
</organism>
<accession>A0AAI8YKJ5</accession>
<gene>
    <name evidence="2" type="ORF">KHLLAP_LOCUS8734</name>
</gene>
<feature type="compositionally biased region" description="Acidic residues" evidence="1">
    <location>
        <begin position="66"/>
        <end position="79"/>
    </location>
</feature>
<dbReference type="EMBL" id="CAUWAG010000010">
    <property type="protein sequence ID" value="CAJ2508266.1"/>
    <property type="molecule type" value="Genomic_DNA"/>
</dbReference>
<name>A0AAI8YKJ5_9PEZI</name>
<feature type="region of interest" description="Disordered" evidence="1">
    <location>
        <begin position="44"/>
        <end position="79"/>
    </location>
</feature>
<feature type="compositionally biased region" description="Low complexity" evidence="1">
    <location>
        <begin position="400"/>
        <end position="409"/>
    </location>
</feature>
<feature type="compositionally biased region" description="Basic residues" evidence="1">
    <location>
        <begin position="383"/>
        <end position="392"/>
    </location>
</feature>
<keyword evidence="3" id="KW-1185">Reference proteome</keyword>
<proteinExistence type="predicted"/>
<reference evidence="2" key="1">
    <citation type="submission" date="2023-10" db="EMBL/GenBank/DDBJ databases">
        <authorList>
            <person name="Hackl T."/>
        </authorList>
    </citation>
    <scope>NUCLEOTIDE SEQUENCE</scope>
</reference>